<dbReference type="Proteomes" id="UP001054945">
    <property type="component" value="Unassembled WGS sequence"/>
</dbReference>
<dbReference type="AlphaFoldDB" id="A0AAV4XD32"/>
<sequence length="248" mass="28336">MFRFPMEEVRQMCEIKRYFTKRKVAYIYIASDKKWLRRHIGKQSHSSSGTRKCPTLNSKNSRILLKRNMANTLVLVKTGSGFLDNEWFSGARLNFAENLMRIRDNRIALMCLDELGNEDSVTFAEMFEEVRLYAAAFRKQGLTVGDRVACIMTNRKEAMFAMLATTSIGAIWSGPPTISRSSQSILTTQYYPAKTSAILQAISNLVKFVDPKIIFALDHFQDEGEEIDNFDKLVEAAKGEEQNLKSFK</sequence>
<dbReference type="InterPro" id="IPR000873">
    <property type="entry name" value="AMP-dep_synth/lig_dom"/>
</dbReference>
<evidence type="ECO:0000313" key="2">
    <source>
        <dbReference type="EMBL" id="GIY91876.1"/>
    </source>
</evidence>
<dbReference type="GO" id="GO:0030729">
    <property type="term" value="F:acetoacetate-CoA ligase activity"/>
    <property type="evidence" value="ECO:0007669"/>
    <property type="project" value="TreeGrafter"/>
</dbReference>
<evidence type="ECO:0000313" key="3">
    <source>
        <dbReference type="Proteomes" id="UP001054945"/>
    </source>
</evidence>
<dbReference type="Pfam" id="PF00501">
    <property type="entry name" value="AMP-binding"/>
    <property type="match status" value="1"/>
</dbReference>
<organism evidence="2 3">
    <name type="scientific">Caerostris extrusa</name>
    <name type="common">Bark spider</name>
    <name type="synonym">Caerostris bankana</name>
    <dbReference type="NCBI Taxonomy" id="172846"/>
    <lineage>
        <taxon>Eukaryota</taxon>
        <taxon>Metazoa</taxon>
        <taxon>Ecdysozoa</taxon>
        <taxon>Arthropoda</taxon>
        <taxon>Chelicerata</taxon>
        <taxon>Arachnida</taxon>
        <taxon>Araneae</taxon>
        <taxon>Araneomorphae</taxon>
        <taxon>Entelegynae</taxon>
        <taxon>Araneoidea</taxon>
        <taxon>Araneidae</taxon>
        <taxon>Caerostris</taxon>
    </lineage>
</organism>
<dbReference type="PANTHER" id="PTHR42921">
    <property type="entry name" value="ACETOACETYL-COA SYNTHETASE"/>
    <property type="match status" value="1"/>
</dbReference>
<dbReference type="PANTHER" id="PTHR42921:SF1">
    <property type="entry name" value="ACETOACETYL-COA SYNTHETASE"/>
    <property type="match status" value="1"/>
</dbReference>
<accession>A0AAV4XD32</accession>
<keyword evidence="3" id="KW-1185">Reference proteome</keyword>
<comment type="caution">
    <text evidence="2">The sequence shown here is derived from an EMBL/GenBank/DDBJ whole genome shotgun (WGS) entry which is preliminary data.</text>
</comment>
<proteinExistence type="predicted"/>
<evidence type="ECO:0000259" key="1">
    <source>
        <dbReference type="Pfam" id="PF00501"/>
    </source>
</evidence>
<dbReference type="Gene3D" id="3.40.50.12780">
    <property type="entry name" value="N-terminal domain of ligase-like"/>
    <property type="match status" value="1"/>
</dbReference>
<dbReference type="InterPro" id="IPR042099">
    <property type="entry name" value="ANL_N_sf"/>
</dbReference>
<dbReference type="SUPFAM" id="SSF56801">
    <property type="entry name" value="Acetyl-CoA synthetase-like"/>
    <property type="match status" value="1"/>
</dbReference>
<reference evidence="2 3" key="1">
    <citation type="submission" date="2021-06" db="EMBL/GenBank/DDBJ databases">
        <title>Caerostris extrusa draft genome.</title>
        <authorList>
            <person name="Kono N."/>
            <person name="Arakawa K."/>
        </authorList>
    </citation>
    <scope>NUCLEOTIDE SEQUENCE [LARGE SCALE GENOMIC DNA]</scope>
</reference>
<name>A0AAV4XD32_CAEEX</name>
<feature type="domain" description="AMP-dependent synthetase/ligase" evidence="1">
    <location>
        <begin position="105"/>
        <end position="173"/>
    </location>
</feature>
<dbReference type="EMBL" id="BPLR01017465">
    <property type="protein sequence ID" value="GIY91876.1"/>
    <property type="molecule type" value="Genomic_DNA"/>
</dbReference>
<gene>
    <name evidence="2" type="primary">AACS</name>
    <name evidence="2" type="ORF">CEXT_688811</name>
</gene>
<protein>
    <submittedName>
        <fullName evidence="2">Acetoacetyl-CoA synthetase</fullName>
    </submittedName>
</protein>